<dbReference type="EMBL" id="BNCK01000007">
    <property type="protein sequence ID" value="GHF99090.1"/>
    <property type="molecule type" value="Genomic_DNA"/>
</dbReference>
<dbReference type="RefSeq" id="WP_189772089.1">
    <property type="nucleotide sequence ID" value="NZ_BNCK01000007.1"/>
</dbReference>
<proteinExistence type="predicted"/>
<dbReference type="AlphaFoldDB" id="A0A919EMH5"/>
<dbReference type="Proteomes" id="UP000623842">
    <property type="component" value="Unassembled WGS sequence"/>
</dbReference>
<reference evidence="1" key="1">
    <citation type="journal article" date="2014" name="Int. J. Syst. Evol. Microbiol.">
        <title>Complete genome sequence of Corynebacterium casei LMG S-19264T (=DSM 44701T), isolated from a smear-ripened cheese.</title>
        <authorList>
            <consortium name="US DOE Joint Genome Institute (JGI-PGF)"/>
            <person name="Walter F."/>
            <person name="Albersmeier A."/>
            <person name="Kalinowski J."/>
            <person name="Ruckert C."/>
        </authorList>
    </citation>
    <scope>NUCLEOTIDE SEQUENCE</scope>
    <source>
        <strain evidence="1">KCTC 42731</strain>
    </source>
</reference>
<evidence type="ECO:0000313" key="1">
    <source>
        <dbReference type="EMBL" id="GHF99090.1"/>
    </source>
</evidence>
<protein>
    <submittedName>
        <fullName evidence="1">Uncharacterized protein</fullName>
    </submittedName>
</protein>
<evidence type="ECO:0000313" key="2">
    <source>
        <dbReference type="Proteomes" id="UP000623842"/>
    </source>
</evidence>
<gene>
    <name evidence="1" type="ORF">GCM10017161_29320</name>
</gene>
<keyword evidence="2" id="KW-1185">Reference proteome</keyword>
<reference evidence="1" key="2">
    <citation type="submission" date="2020-09" db="EMBL/GenBank/DDBJ databases">
        <authorList>
            <person name="Sun Q."/>
            <person name="Kim S."/>
        </authorList>
    </citation>
    <scope>NUCLEOTIDE SEQUENCE</scope>
    <source>
        <strain evidence="1">KCTC 42731</strain>
    </source>
</reference>
<comment type="caution">
    <text evidence="1">The sequence shown here is derived from an EMBL/GenBank/DDBJ whole genome shotgun (WGS) entry which is preliminary data.</text>
</comment>
<name>A0A919EMH5_9GAMM</name>
<organism evidence="1 2">
    <name type="scientific">Thalassotalea marina</name>
    <dbReference type="NCBI Taxonomy" id="1673741"/>
    <lineage>
        <taxon>Bacteria</taxon>
        <taxon>Pseudomonadati</taxon>
        <taxon>Pseudomonadota</taxon>
        <taxon>Gammaproteobacteria</taxon>
        <taxon>Alteromonadales</taxon>
        <taxon>Colwelliaceae</taxon>
        <taxon>Thalassotalea</taxon>
    </lineage>
</organism>
<accession>A0A919EMH5</accession>
<sequence>MLLDLHNIADTLAINKDKHLYAVNGLPLLTVYDDNWFVRNDYDVLSVGQRQYVQGFLQQFGFKQKTGKTMQLGDMTVDFPTPKHTLALSSYHPDYLASNSKRITIVTPTTFAETLFYQLIKAESEDVSAIKQLINKCPYNIELLRDISYNSPIEQITIDSYQDLQTYQQQVVEQKFKRKKAL</sequence>